<dbReference type="CDD" id="cd00093">
    <property type="entry name" value="HTH_XRE"/>
    <property type="match status" value="1"/>
</dbReference>
<evidence type="ECO:0000313" key="4">
    <source>
        <dbReference type="EMBL" id="MDT0306830.1"/>
    </source>
</evidence>
<dbReference type="PANTHER" id="PTHR46797:SF1">
    <property type="entry name" value="METHYLPHOSPHONATE SYNTHASE"/>
    <property type="match status" value="1"/>
</dbReference>
<dbReference type="RefSeq" id="WP_311629768.1">
    <property type="nucleotide sequence ID" value="NZ_JAVREN010000008.1"/>
</dbReference>
<keyword evidence="5" id="KW-1185">Reference proteome</keyword>
<gene>
    <name evidence="4" type="ORF">RM780_07620</name>
</gene>
<evidence type="ECO:0000256" key="2">
    <source>
        <dbReference type="SAM" id="MobiDB-lite"/>
    </source>
</evidence>
<dbReference type="Pfam" id="PF01381">
    <property type="entry name" value="HTH_3"/>
    <property type="match status" value="1"/>
</dbReference>
<evidence type="ECO:0000256" key="1">
    <source>
        <dbReference type="ARBA" id="ARBA00023125"/>
    </source>
</evidence>
<evidence type="ECO:0000259" key="3">
    <source>
        <dbReference type="PROSITE" id="PS50943"/>
    </source>
</evidence>
<proteinExistence type="predicted"/>
<reference evidence="5" key="1">
    <citation type="submission" date="2023-07" db="EMBL/GenBank/DDBJ databases">
        <title>30 novel species of actinomycetes from the DSMZ collection.</title>
        <authorList>
            <person name="Nouioui I."/>
        </authorList>
    </citation>
    <scope>NUCLEOTIDE SEQUENCE [LARGE SCALE GENOMIC DNA]</scope>
    <source>
        <strain evidence="5">DSM 44917</strain>
    </source>
</reference>
<dbReference type="SMART" id="SM00530">
    <property type="entry name" value="HTH_XRE"/>
    <property type="match status" value="1"/>
</dbReference>
<protein>
    <submittedName>
        <fullName evidence="4">Helix-turn-helix transcriptional regulator</fullName>
    </submittedName>
</protein>
<keyword evidence="1" id="KW-0238">DNA-binding</keyword>
<feature type="domain" description="HTH cro/C1-type" evidence="3">
    <location>
        <begin position="8"/>
        <end position="62"/>
    </location>
</feature>
<dbReference type="InterPro" id="IPR001387">
    <property type="entry name" value="Cro/C1-type_HTH"/>
</dbReference>
<dbReference type="SUPFAM" id="SSF47413">
    <property type="entry name" value="lambda repressor-like DNA-binding domains"/>
    <property type="match status" value="1"/>
</dbReference>
<feature type="region of interest" description="Disordered" evidence="2">
    <location>
        <begin position="63"/>
        <end position="87"/>
    </location>
</feature>
<comment type="caution">
    <text evidence="4">The sequence shown here is derived from an EMBL/GenBank/DDBJ whole genome shotgun (WGS) entry which is preliminary data.</text>
</comment>
<dbReference type="PROSITE" id="PS50943">
    <property type="entry name" value="HTH_CROC1"/>
    <property type="match status" value="1"/>
</dbReference>
<organism evidence="4 5">
    <name type="scientific">Streptomyces boetiae</name>
    <dbReference type="NCBI Taxonomy" id="3075541"/>
    <lineage>
        <taxon>Bacteria</taxon>
        <taxon>Bacillati</taxon>
        <taxon>Actinomycetota</taxon>
        <taxon>Actinomycetes</taxon>
        <taxon>Kitasatosporales</taxon>
        <taxon>Streptomycetaceae</taxon>
        <taxon>Streptomyces</taxon>
    </lineage>
</organism>
<sequence length="87" mass="9742">MQADGPKIRRLRELAGFRLRRFAEAAGLSPAHLSRIERGERHPTPEVLARIASGLGREITEIEIPRQEQSHEQDGRRPAVHDDQGSG</sequence>
<dbReference type="Gene3D" id="1.10.260.40">
    <property type="entry name" value="lambda repressor-like DNA-binding domains"/>
    <property type="match status" value="1"/>
</dbReference>
<accession>A0ABU2L5J4</accession>
<dbReference type="Proteomes" id="UP001183388">
    <property type="component" value="Unassembled WGS sequence"/>
</dbReference>
<dbReference type="InterPro" id="IPR050807">
    <property type="entry name" value="TransReg_Diox_bact_type"/>
</dbReference>
<evidence type="ECO:0000313" key="5">
    <source>
        <dbReference type="Proteomes" id="UP001183388"/>
    </source>
</evidence>
<dbReference type="InterPro" id="IPR010982">
    <property type="entry name" value="Lambda_DNA-bd_dom_sf"/>
</dbReference>
<dbReference type="EMBL" id="JAVREN010000008">
    <property type="protein sequence ID" value="MDT0306830.1"/>
    <property type="molecule type" value="Genomic_DNA"/>
</dbReference>
<name>A0ABU2L5J4_9ACTN</name>
<dbReference type="PANTHER" id="PTHR46797">
    <property type="entry name" value="HTH-TYPE TRANSCRIPTIONAL REGULATOR"/>
    <property type="match status" value="1"/>
</dbReference>